<evidence type="ECO:0000256" key="1">
    <source>
        <dbReference type="ARBA" id="ARBA00010990"/>
    </source>
</evidence>
<evidence type="ECO:0000259" key="3">
    <source>
        <dbReference type="Pfam" id="PF01648"/>
    </source>
</evidence>
<feature type="domain" description="4'-phosphopantetheinyl transferase N-terminal" evidence="4">
    <location>
        <begin position="36"/>
        <end position="117"/>
    </location>
</feature>
<dbReference type="PANTHER" id="PTHR12215">
    <property type="entry name" value="PHOSPHOPANTETHEINE TRANSFERASE"/>
    <property type="match status" value="1"/>
</dbReference>
<proteinExistence type="inferred from homology"/>
<accession>A0ABW3Z2K8</accession>
<dbReference type="Pfam" id="PF22624">
    <property type="entry name" value="AASDHPPT_N"/>
    <property type="match status" value="1"/>
</dbReference>
<dbReference type="GO" id="GO:0016740">
    <property type="term" value="F:transferase activity"/>
    <property type="evidence" value="ECO:0007669"/>
    <property type="project" value="UniProtKB-KW"/>
</dbReference>
<dbReference type="Proteomes" id="UP001597171">
    <property type="component" value="Unassembled WGS sequence"/>
</dbReference>
<dbReference type="SUPFAM" id="SSF56214">
    <property type="entry name" value="4'-phosphopantetheinyl transferase"/>
    <property type="match status" value="2"/>
</dbReference>
<evidence type="ECO:0000256" key="2">
    <source>
        <dbReference type="ARBA" id="ARBA00022679"/>
    </source>
</evidence>
<reference evidence="6" key="1">
    <citation type="journal article" date="2019" name="Int. J. Syst. Evol. Microbiol.">
        <title>The Global Catalogue of Microorganisms (GCM) 10K type strain sequencing project: providing services to taxonomists for standard genome sequencing and annotation.</title>
        <authorList>
            <consortium name="The Broad Institute Genomics Platform"/>
            <consortium name="The Broad Institute Genome Sequencing Center for Infectious Disease"/>
            <person name="Wu L."/>
            <person name="Ma J."/>
        </authorList>
    </citation>
    <scope>NUCLEOTIDE SEQUENCE [LARGE SCALE GENOMIC DNA]</scope>
    <source>
        <strain evidence="6">CCUG 61696</strain>
    </source>
</reference>
<keyword evidence="2 5" id="KW-0808">Transferase</keyword>
<feature type="domain" description="4'-phosphopantetheinyl transferase" evidence="3">
    <location>
        <begin position="123"/>
        <end position="228"/>
    </location>
</feature>
<protein>
    <submittedName>
        <fullName evidence="5">4'-phosphopantetheinyl transferase family protein</fullName>
    </submittedName>
</protein>
<evidence type="ECO:0000259" key="4">
    <source>
        <dbReference type="Pfam" id="PF22624"/>
    </source>
</evidence>
<dbReference type="PANTHER" id="PTHR12215:SF10">
    <property type="entry name" value="L-AMINOADIPATE-SEMIALDEHYDE DEHYDROGENASE-PHOSPHOPANTETHEINYL TRANSFERASE"/>
    <property type="match status" value="1"/>
</dbReference>
<organism evidence="5 6">
    <name type="scientific">Methylopila musalis</name>
    <dbReference type="NCBI Taxonomy" id="1134781"/>
    <lineage>
        <taxon>Bacteria</taxon>
        <taxon>Pseudomonadati</taxon>
        <taxon>Pseudomonadota</taxon>
        <taxon>Alphaproteobacteria</taxon>
        <taxon>Hyphomicrobiales</taxon>
        <taxon>Methylopilaceae</taxon>
        <taxon>Methylopila</taxon>
    </lineage>
</organism>
<gene>
    <name evidence="5" type="ORF">ACFQ4O_00010</name>
</gene>
<comment type="similarity">
    <text evidence="1">Belongs to the P-Pant transferase superfamily. Gsp/Sfp/HetI/AcpT family.</text>
</comment>
<keyword evidence="6" id="KW-1185">Reference proteome</keyword>
<dbReference type="InterPro" id="IPR050559">
    <property type="entry name" value="P-Pant_transferase_sf"/>
</dbReference>
<sequence>MIPPHPDDLSAAALADDRIDLWLAVPSAPGSEDEADLHLLSDDERERWRRFVAPGARAQFLAARLLLRRTLSRYHAAPPEAWRFAAGAHGRPHVAEPVGAGLEFNLSHTDGLVALAVSREREVGVDVENVSRVLDTEALAPAVFAPPEAAAFAATAPADRLETFFALWTLKEAYAKARGLGLSLPLDSFAFDLAGAAPALHVTDRCPDDPARWRFWRLRPTPSHALALAAPARMRPPRLIWSDERTAP</sequence>
<comment type="caution">
    <text evidence="5">The sequence shown here is derived from an EMBL/GenBank/DDBJ whole genome shotgun (WGS) entry which is preliminary data.</text>
</comment>
<dbReference type="InterPro" id="IPR037143">
    <property type="entry name" value="4-PPantetheinyl_Trfase_dom_sf"/>
</dbReference>
<dbReference type="Pfam" id="PF01648">
    <property type="entry name" value="ACPS"/>
    <property type="match status" value="1"/>
</dbReference>
<evidence type="ECO:0000313" key="6">
    <source>
        <dbReference type="Proteomes" id="UP001597171"/>
    </source>
</evidence>
<dbReference type="EMBL" id="JBHTMX010000001">
    <property type="protein sequence ID" value="MFD1330382.1"/>
    <property type="molecule type" value="Genomic_DNA"/>
</dbReference>
<dbReference type="Gene3D" id="3.90.470.20">
    <property type="entry name" value="4'-phosphopantetheinyl transferase domain"/>
    <property type="match status" value="2"/>
</dbReference>
<dbReference type="RefSeq" id="WP_378773504.1">
    <property type="nucleotide sequence ID" value="NZ_JBHTMX010000001.1"/>
</dbReference>
<name>A0ABW3Z2K8_9HYPH</name>
<evidence type="ECO:0000313" key="5">
    <source>
        <dbReference type="EMBL" id="MFD1330382.1"/>
    </source>
</evidence>
<dbReference type="InterPro" id="IPR008278">
    <property type="entry name" value="4-PPantetheinyl_Trfase_dom"/>
</dbReference>
<dbReference type="InterPro" id="IPR055066">
    <property type="entry name" value="AASDHPPT_N"/>
</dbReference>